<dbReference type="InterPro" id="IPR006342">
    <property type="entry name" value="FkbM_mtfrase"/>
</dbReference>
<dbReference type="RefSeq" id="WP_127789853.1">
    <property type="nucleotide sequence ID" value="NZ_SACL01000011.1"/>
</dbReference>
<gene>
    <name evidence="2" type="ORF">EOD42_22530</name>
</gene>
<organism evidence="2 3">
    <name type="scientific">Rhodovarius crocodyli</name>
    <dbReference type="NCBI Taxonomy" id="1979269"/>
    <lineage>
        <taxon>Bacteria</taxon>
        <taxon>Pseudomonadati</taxon>
        <taxon>Pseudomonadota</taxon>
        <taxon>Alphaproteobacteria</taxon>
        <taxon>Acetobacterales</taxon>
        <taxon>Roseomonadaceae</taxon>
        <taxon>Rhodovarius</taxon>
    </lineage>
</organism>
<evidence type="ECO:0000259" key="1">
    <source>
        <dbReference type="Pfam" id="PF05050"/>
    </source>
</evidence>
<reference evidence="2 3" key="1">
    <citation type="submission" date="2019-01" db="EMBL/GenBank/DDBJ databases">
        <authorList>
            <person name="Chen W.-M."/>
        </authorList>
    </citation>
    <scope>NUCLEOTIDE SEQUENCE [LARGE SCALE GENOMIC DNA]</scope>
    <source>
        <strain evidence="2 3">CCP-6</strain>
    </source>
</reference>
<sequence>MVQHYNYTPDFWHYFRGFLPSDIDLVVSLAPSKVEADARALTDYFGMRIHPSNEPSVAGRLGEVITKPPFPSDSWLAEAVEYVGLALALKHAHGGFTAVELGAGFAPWLGLSAILARRKGLGPVSITGVEGDAERAASMRNHLAYNRLLPHDAEMVGSYDGLSWDLRHAVIWDEDGDALFPTTGIADSGGQAIDTDKSASVDYRGADTAHVRVPAVTLETLLKDKSLIDFVHIDIQGAEFNVLNRSVGFVSERVKFMMVATHSRLLEGAIQSILFDNGWFLEREEVAHVVPRPNPPSIEALTWRDGGQVWRNLRFSEIGS</sequence>
<dbReference type="OrthoDB" id="7567573at2"/>
<dbReference type="Proteomes" id="UP000282957">
    <property type="component" value="Unassembled WGS sequence"/>
</dbReference>
<evidence type="ECO:0000313" key="3">
    <source>
        <dbReference type="Proteomes" id="UP000282957"/>
    </source>
</evidence>
<dbReference type="AlphaFoldDB" id="A0A437M1J7"/>
<dbReference type="Pfam" id="PF05050">
    <property type="entry name" value="Methyltransf_21"/>
    <property type="match status" value="1"/>
</dbReference>
<proteinExistence type="predicted"/>
<name>A0A437M1J7_9PROT</name>
<dbReference type="InterPro" id="IPR029063">
    <property type="entry name" value="SAM-dependent_MTases_sf"/>
</dbReference>
<feature type="domain" description="Methyltransferase FkbM" evidence="1">
    <location>
        <begin position="197"/>
        <end position="259"/>
    </location>
</feature>
<keyword evidence="3" id="KW-1185">Reference proteome</keyword>
<protein>
    <recommendedName>
        <fullName evidence="1">Methyltransferase FkbM domain-containing protein</fullName>
    </recommendedName>
</protein>
<dbReference type="EMBL" id="SACL01000011">
    <property type="protein sequence ID" value="RVT91435.1"/>
    <property type="molecule type" value="Genomic_DNA"/>
</dbReference>
<accession>A0A437M1J7</accession>
<dbReference type="SUPFAM" id="SSF53335">
    <property type="entry name" value="S-adenosyl-L-methionine-dependent methyltransferases"/>
    <property type="match status" value="1"/>
</dbReference>
<comment type="caution">
    <text evidence="2">The sequence shown here is derived from an EMBL/GenBank/DDBJ whole genome shotgun (WGS) entry which is preliminary data.</text>
</comment>
<evidence type="ECO:0000313" key="2">
    <source>
        <dbReference type="EMBL" id="RVT91435.1"/>
    </source>
</evidence>
<dbReference type="Gene3D" id="3.40.50.150">
    <property type="entry name" value="Vaccinia Virus protein VP39"/>
    <property type="match status" value="1"/>
</dbReference>